<organism evidence="1 2">
    <name type="scientific">Termititenax aidoneus</name>
    <dbReference type="NCBI Taxonomy" id="2218524"/>
    <lineage>
        <taxon>Bacteria</taxon>
        <taxon>Bacillati</taxon>
        <taxon>Candidatus Margulisiibacteriota</taxon>
        <taxon>Candidatus Termititenacia</taxon>
        <taxon>Candidatus Termititenacales</taxon>
        <taxon>Candidatus Termititenacaceae</taxon>
        <taxon>Candidatus Termititenax</taxon>
    </lineage>
</organism>
<dbReference type="AlphaFoldDB" id="A0A388TDX0"/>
<gene>
    <name evidence="1" type="ORF">NO1_2217</name>
</gene>
<dbReference type="EMBL" id="BGZN01000183">
    <property type="protein sequence ID" value="GBR75184.1"/>
    <property type="molecule type" value="Genomic_DNA"/>
</dbReference>
<reference evidence="1 2" key="1">
    <citation type="journal article" date="2019" name="ISME J.">
        <title>Genome analyses of uncultured TG2/ZB3 bacteria in 'Margulisbacteria' specifically attached to ectosymbiotic spirochetes of protists in the termite gut.</title>
        <authorList>
            <person name="Utami Y.D."/>
            <person name="Kuwahara H."/>
            <person name="Igai K."/>
            <person name="Murakami T."/>
            <person name="Sugaya K."/>
            <person name="Morikawa T."/>
            <person name="Nagura Y."/>
            <person name="Yuki M."/>
            <person name="Deevong P."/>
            <person name="Inoue T."/>
            <person name="Kihara K."/>
            <person name="Lo N."/>
            <person name="Yamada A."/>
            <person name="Ohkuma M."/>
            <person name="Hongoh Y."/>
        </authorList>
    </citation>
    <scope>NUCLEOTIDE SEQUENCE [LARGE SCALE GENOMIC DNA]</scope>
    <source>
        <strain evidence="1">NkOx7-01</strain>
    </source>
</reference>
<keyword evidence="2" id="KW-1185">Reference proteome</keyword>
<accession>A0A388TDX0</accession>
<evidence type="ECO:0000313" key="2">
    <source>
        <dbReference type="Proteomes" id="UP000269352"/>
    </source>
</evidence>
<dbReference type="Proteomes" id="UP000269352">
    <property type="component" value="Unassembled WGS sequence"/>
</dbReference>
<protein>
    <submittedName>
        <fullName evidence="1">Uncharacterized protein</fullName>
    </submittedName>
</protein>
<comment type="caution">
    <text evidence="1">The sequence shown here is derived from an EMBL/GenBank/DDBJ whole genome shotgun (WGS) entry which is preliminary data.</text>
</comment>
<proteinExistence type="predicted"/>
<evidence type="ECO:0000313" key="1">
    <source>
        <dbReference type="EMBL" id="GBR75184.1"/>
    </source>
</evidence>
<sequence>MALDINSFEKSLQSGLNPASWSSPKNIVEDVIKASLKAGNVKAVNTDLLVEAAIRNPDVLADIKAVAGRLLNDKL</sequence>
<name>A0A388TDX0_TERA1</name>